<dbReference type="Pfam" id="PF00440">
    <property type="entry name" value="TetR_N"/>
    <property type="match status" value="1"/>
</dbReference>
<proteinExistence type="predicted"/>
<dbReference type="Pfam" id="PF17918">
    <property type="entry name" value="TetR_C_15"/>
    <property type="match status" value="1"/>
</dbReference>
<dbReference type="PANTHER" id="PTHR30055">
    <property type="entry name" value="HTH-TYPE TRANSCRIPTIONAL REGULATOR RUTR"/>
    <property type="match status" value="1"/>
</dbReference>
<dbReference type="InterPro" id="IPR009057">
    <property type="entry name" value="Homeodomain-like_sf"/>
</dbReference>
<evidence type="ECO:0000313" key="4">
    <source>
        <dbReference type="EMBL" id="TNB46068.1"/>
    </source>
</evidence>
<reference evidence="4 5" key="2">
    <citation type="submission" date="2019-06" db="EMBL/GenBank/DDBJ databases">
        <title>Martelella lutilitoris sp. nov., isolated from a tidal mudflat.</title>
        <authorList>
            <person name="Kim Y.-J."/>
        </authorList>
    </citation>
    <scope>NUCLEOTIDE SEQUENCE [LARGE SCALE GENOMIC DNA]</scope>
    <source>
        <strain evidence="4 5">GH2-6</strain>
    </source>
</reference>
<dbReference type="OrthoDB" id="9808189at2"/>
<dbReference type="Proteomes" id="UP000307874">
    <property type="component" value="Unassembled WGS sequence"/>
</dbReference>
<keyword evidence="5" id="KW-1185">Reference proteome</keyword>
<dbReference type="PANTHER" id="PTHR30055:SF201">
    <property type="entry name" value="TRANSCRIPTIONAL REGULATORY PROTEIN"/>
    <property type="match status" value="1"/>
</dbReference>
<evidence type="ECO:0000256" key="1">
    <source>
        <dbReference type="ARBA" id="ARBA00023125"/>
    </source>
</evidence>
<reference evidence="4 5" key="1">
    <citation type="submission" date="2019-05" db="EMBL/GenBank/DDBJ databases">
        <authorList>
            <person name="Lee S.D."/>
        </authorList>
    </citation>
    <scope>NUCLEOTIDE SEQUENCE [LARGE SCALE GENOMIC DNA]</scope>
    <source>
        <strain evidence="4 5">GH2-6</strain>
    </source>
</reference>
<comment type="caution">
    <text evidence="4">The sequence shown here is derived from an EMBL/GenBank/DDBJ whole genome shotgun (WGS) entry which is preliminary data.</text>
</comment>
<feature type="domain" description="HTH tetR-type" evidence="3">
    <location>
        <begin position="21"/>
        <end position="81"/>
    </location>
</feature>
<dbReference type="InterPro" id="IPR050109">
    <property type="entry name" value="HTH-type_TetR-like_transc_reg"/>
</dbReference>
<feature type="DNA-binding region" description="H-T-H motif" evidence="2">
    <location>
        <begin position="44"/>
        <end position="63"/>
    </location>
</feature>
<dbReference type="AlphaFoldDB" id="A0A5C4JL68"/>
<sequence>MNRPDPLLLKPRKAPQQTRSAATLEAIHTATTQVLIAEGVARLTTARVAERAGVSIGTMYQYYPNKQALLFAMVEQQLETVTNFMLAAAEQLRGQDAGTVAEGLALAWLNAKTSDSEAFQTLYGIAAEFDLQASMERVLAQMSEAFSSLLAAAPDAHFSDRDAVAFMLAVLIGGSVRMVLDAAASPDNLACLRQELPCACRAYIAAAQQ</sequence>
<name>A0A5C4JL68_9HYPH</name>
<accession>A0A5C4JL68</accession>
<gene>
    <name evidence="4" type="ORF">FF124_19975</name>
</gene>
<dbReference type="PROSITE" id="PS50977">
    <property type="entry name" value="HTH_TETR_2"/>
    <property type="match status" value="1"/>
</dbReference>
<dbReference type="GO" id="GO:0003700">
    <property type="term" value="F:DNA-binding transcription factor activity"/>
    <property type="evidence" value="ECO:0007669"/>
    <property type="project" value="TreeGrafter"/>
</dbReference>
<evidence type="ECO:0000259" key="3">
    <source>
        <dbReference type="PROSITE" id="PS50977"/>
    </source>
</evidence>
<evidence type="ECO:0000256" key="2">
    <source>
        <dbReference type="PROSITE-ProRule" id="PRU00335"/>
    </source>
</evidence>
<evidence type="ECO:0000313" key="5">
    <source>
        <dbReference type="Proteomes" id="UP000307874"/>
    </source>
</evidence>
<dbReference type="InterPro" id="IPR041669">
    <property type="entry name" value="TetR_C_15"/>
</dbReference>
<dbReference type="InterPro" id="IPR001647">
    <property type="entry name" value="HTH_TetR"/>
</dbReference>
<dbReference type="RefSeq" id="WP_138750248.1">
    <property type="nucleotide sequence ID" value="NZ_VCLB01000013.1"/>
</dbReference>
<organism evidence="4 5">
    <name type="scientific">Martelella lutilitoris</name>
    <dbReference type="NCBI Taxonomy" id="2583532"/>
    <lineage>
        <taxon>Bacteria</taxon>
        <taxon>Pseudomonadati</taxon>
        <taxon>Pseudomonadota</taxon>
        <taxon>Alphaproteobacteria</taxon>
        <taxon>Hyphomicrobiales</taxon>
        <taxon>Aurantimonadaceae</taxon>
        <taxon>Martelella</taxon>
    </lineage>
</organism>
<dbReference type="Gene3D" id="1.10.357.10">
    <property type="entry name" value="Tetracycline Repressor, domain 2"/>
    <property type="match status" value="1"/>
</dbReference>
<protein>
    <submittedName>
        <fullName evidence="4">TetR/AcrR family transcriptional regulator</fullName>
    </submittedName>
</protein>
<dbReference type="SUPFAM" id="SSF46689">
    <property type="entry name" value="Homeodomain-like"/>
    <property type="match status" value="1"/>
</dbReference>
<keyword evidence="1 2" id="KW-0238">DNA-binding</keyword>
<dbReference type="EMBL" id="VCLB01000013">
    <property type="protein sequence ID" value="TNB46068.1"/>
    <property type="molecule type" value="Genomic_DNA"/>
</dbReference>
<dbReference type="GO" id="GO:0000976">
    <property type="term" value="F:transcription cis-regulatory region binding"/>
    <property type="evidence" value="ECO:0007669"/>
    <property type="project" value="TreeGrafter"/>
</dbReference>
<dbReference type="PRINTS" id="PR00455">
    <property type="entry name" value="HTHTETR"/>
</dbReference>